<organism evidence="1 2">
    <name type="scientific">Cribrihabitans marinus</name>
    <dbReference type="NCBI Taxonomy" id="1227549"/>
    <lineage>
        <taxon>Bacteria</taxon>
        <taxon>Pseudomonadati</taxon>
        <taxon>Pseudomonadota</taxon>
        <taxon>Alphaproteobacteria</taxon>
        <taxon>Rhodobacterales</taxon>
        <taxon>Paracoccaceae</taxon>
        <taxon>Cribrihabitans</taxon>
    </lineage>
</organism>
<gene>
    <name evidence="1" type="ORF">SAMN05444007_105142</name>
</gene>
<dbReference type="Proteomes" id="UP000199379">
    <property type="component" value="Unassembled WGS sequence"/>
</dbReference>
<evidence type="ECO:0000313" key="1">
    <source>
        <dbReference type="EMBL" id="SEJ52800.1"/>
    </source>
</evidence>
<proteinExistence type="predicted"/>
<dbReference type="InterPro" id="IPR029069">
    <property type="entry name" value="HotDog_dom_sf"/>
</dbReference>
<dbReference type="AlphaFoldDB" id="A0A1H6ZT82"/>
<dbReference type="SUPFAM" id="SSF54637">
    <property type="entry name" value="Thioesterase/thiol ester dehydrase-isomerase"/>
    <property type="match status" value="1"/>
</dbReference>
<name>A0A1H6ZT82_9RHOB</name>
<evidence type="ECO:0008006" key="3">
    <source>
        <dbReference type="Google" id="ProtNLM"/>
    </source>
</evidence>
<dbReference type="Gene3D" id="3.10.129.10">
    <property type="entry name" value="Hotdog Thioesterase"/>
    <property type="match status" value="1"/>
</dbReference>
<dbReference type="EMBL" id="FNYD01000005">
    <property type="protein sequence ID" value="SEJ52800.1"/>
    <property type="molecule type" value="Genomic_DNA"/>
</dbReference>
<protein>
    <recommendedName>
        <fullName evidence="3">Thioesterase domain-containing protein</fullName>
    </recommendedName>
</protein>
<reference evidence="1 2" key="1">
    <citation type="submission" date="2016-10" db="EMBL/GenBank/DDBJ databases">
        <authorList>
            <person name="de Groot N.N."/>
        </authorList>
    </citation>
    <scope>NUCLEOTIDE SEQUENCE [LARGE SCALE GENOMIC DNA]</scope>
    <source>
        <strain evidence="1 2">DSM 29340</strain>
    </source>
</reference>
<keyword evidence="2" id="KW-1185">Reference proteome</keyword>
<evidence type="ECO:0000313" key="2">
    <source>
        <dbReference type="Proteomes" id="UP000199379"/>
    </source>
</evidence>
<dbReference type="CDD" id="cd03443">
    <property type="entry name" value="PaaI_thioesterase"/>
    <property type="match status" value="1"/>
</dbReference>
<sequence length="123" mass="12500">MTTDPAPEPMTPQDVQRVLDENFAAWVLALDLSVTEAGPDGVTLRMPMAEHLARVGGIVSGQALAALADTAMVLAAIAHAGAPGSLPRPTCTPSSCAPAPGGRSCAGRMWCGPGARWSSPGPR</sequence>
<dbReference type="STRING" id="1227549.SAMN05444007_105142"/>
<accession>A0A1H6ZT82</accession>